<evidence type="ECO:0000259" key="3">
    <source>
        <dbReference type="Pfam" id="PF01973"/>
    </source>
</evidence>
<feature type="region of interest" description="Disordered" evidence="2">
    <location>
        <begin position="1"/>
        <end position="25"/>
    </location>
</feature>
<evidence type="ECO:0000313" key="5">
    <source>
        <dbReference type="EMBL" id="ARQ96795.1"/>
    </source>
</evidence>
<gene>
    <name evidence="5" type="ORF">CLAN_0011</name>
</gene>
<proteinExistence type="predicted"/>
<dbReference type="KEGG" id="clx:CLAN_0011"/>
<keyword evidence="1" id="KW-0175">Coiled coil</keyword>
<dbReference type="InterPro" id="IPR002826">
    <property type="entry name" value="MptE-like"/>
</dbReference>
<dbReference type="Proteomes" id="UP000202031">
    <property type="component" value="Chromosome"/>
</dbReference>
<accession>A0A1X9SKL6</accession>
<feature type="domain" description="Glycosyltransferase Maf N-terminal" evidence="4">
    <location>
        <begin position="96"/>
        <end position="168"/>
    </location>
</feature>
<dbReference type="EMBL" id="CP015578">
    <property type="protein sequence ID" value="ARQ96795.1"/>
    <property type="molecule type" value="Genomic_DNA"/>
</dbReference>
<evidence type="ECO:0000259" key="4">
    <source>
        <dbReference type="Pfam" id="PF20157"/>
    </source>
</evidence>
<dbReference type="Pfam" id="PF01973">
    <property type="entry name" value="MptE-like"/>
    <property type="match status" value="1"/>
</dbReference>
<organism evidence="5 6">
    <name type="scientific">Campylobacter lanienae NCTC 13004</name>
    <dbReference type="NCBI Taxonomy" id="1031753"/>
    <lineage>
        <taxon>Bacteria</taxon>
        <taxon>Pseudomonadati</taxon>
        <taxon>Campylobacterota</taxon>
        <taxon>Epsilonproteobacteria</taxon>
        <taxon>Campylobacterales</taxon>
        <taxon>Campylobacteraceae</taxon>
        <taxon>Campylobacter</taxon>
    </lineage>
</organism>
<dbReference type="PANTHER" id="PTHR41786">
    <property type="entry name" value="MOTILITY ACCESSORY FACTOR MAF"/>
    <property type="match status" value="1"/>
</dbReference>
<evidence type="ECO:0000256" key="1">
    <source>
        <dbReference type="SAM" id="Coils"/>
    </source>
</evidence>
<dbReference type="GeneID" id="46920486"/>
<reference evidence="6" key="1">
    <citation type="journal article" date="2017" name="Genome Biol. Evol.">
        <title>Comparative Genomic Analysis Identifies a Campylobacter Clade Deficient in Selenium Metabolism.</title>
        <authorList>
            <person name="Miller W.G."/>
            <person name="Yee E."/>
            <person name="Lopes B.S."/>
            <person name="Chapman M.H."/>
            <person name="Huynh S."/>
            <person name="Bono J.L."/>
            <person name="Parker C.T."/>
            <person name="Strachan N.J.C."/>
            <person name="Forbes K.J."/>
        </authorList>
    </citation>
    <scope>NUCLEOTIDE SEQUENCE [LARGE SCALE GENOMIC DNA]</scope>
    <source>
        <strain evidence="6">NCTC 13004</strain>
    </source>
</reference>
<sequence length="688" mass="79102">MQNGNKKDIHEIKNDISKKDERDLTEDERKFKELDSKIADKIKNDEEITTLDKNITAMMPYAIDTSLTLFGLEENKKFGVYMGKDPLDLNIINLETKEYLYESPAKDVEKKIIEFEEEHARHRALFIYGIGNGVFLKSILANPTHKKIFVFEPEIEILYAALSLIDFSRDIFNDRLVILDSHKVTFLQFYIICKMPDVFHSFRLYNMHIIDDYYNDEKYQENILELNKTMQKAIVQTLYERGNDSRDCLLGMIQTTQHLPDVFGAIPLRDIINKRKGKIDSAVIVSTGPSLNKQLPILKKLAPYTVVVAVDASYPILKEHGIKPDYVTSIERIPPTPDFFKPARTKFDDGIIFVVASLTHHESVENLHDKDVCYALRPLNYEMSFKDFKFGYIGGGQSAAHMAWNVAQALNCKDVMLIGQDLAYGEDGTSHSKGHIFKETEIPVEEIPIMTQKYGGKGEIQTTFIWNLFRQYFEHNIAMLQRSDPNYKLYNCTEGGARIEGTTEIPFKEMADKIIAKGKKKSFKPISPISKEKQEQHLKKAIKNITGIFKTGNRIQKKCEKLYLKIAKEIERAKKLKEQNKQDKINYDKLQKLSFEIDKLKEYVFKDRVFMSSFYGICGAMLNSQELELAVISARRADSDEEKNDKLFEWVSCQSYWIFSLAGSIDATLGKLADAASGFMDSHKLLEQ</sequence>
<dbReference type="InterPro" id="IPR045376">
    <property type="entry name" value="Maf_N"/>
</dbReference>
<feature type="coiled-coil region" evidence="1">
    <location>
        <begin position="559"/>
        <end position="593"/>
    </location>
</feature>
<dbReference type="PANTHER" id="PTHR41786:SF1">
    <property type="entry name" value="6-HYDROXYMETHYLPTERIN DIPHOSPHOKINASE MPTE-LIKE DOMAIN-CONTAINING PROTEIN"/>
    <property type="match status" value="1"/>
</dbReference>
<dbReference type="AlphaFoldDB" id="A0A1X9SKL6"/>
<evidence type="ECO:0000256" key="2">
    <source>
        <dbReference type="SAM" id="MobiDB-lite"/>
    </source>
</evidence>
<protein>
    <submittedName>
        <fullName evidence="5">Motility accessory factor</fullName>
    </submittedName>
</protein>
<dbReference type="Pfam" id="PF20157">
    <property type="entry name" value="Maf_flag10_N"/>
    <property type="match status" value="1"/>
</dbReference>
<name>A0A1X9SKL6_9BACT</name>
<evidence type="ECO:0000313" key="6">
    <source>
        <dbReference type="Proteomes" id="UP000202031"/>
    </source>
</evidence>
<reference evidence="6" key="2">
    <citation type="journal article" date="2017" name="Genome Biol. Evol.">
        <title>Comparative genomic analysis identifies a Campylobacter clade deficient in selenium metabolism.</title>
        <authorList>
            <person name="Miller W.G."/>
            <person name="Yee E."/>
            <person name="Lopes B.S."/>
            <person name="Chapman M.H."/>
            <person name="Huynh S."/>
            <person name="Bono J.L."/>
            <person name="Parker C.T."/>
            <person name="Strachan N.J.C."/>
            <person name="Forbes K.J."/>
        </authorList>
    </citation>
    <scope>NUCLEOTIDE SEQUENCE [LARGE SCALE GENOMIC DNA]</scope>
    <source>
        <strain evidence="6">NCTC 13004</strain>
    </source>
</reference>
<feature type="domain" description="6-hydroxymethylpterin diphosphokinase MptE-like" evidence="3">
    <location>
        <begin position="259"/>
        <end position="426"/>
    </location>
</feature>
<dbReference type="RefSeq" id="WP_100590265.1">
    <property type="nucleotide sequence ID" value="NZ_CP015578.1"/>
</dbReference>